<proteinExistence type="inferred from homology"/>
<keyword evidence="3" id="KW-0520">NAD</keyword>
<dbReference type="AlphaFoldDB" id="A0AA37WFN1"/>
<gene>
    <name evidence="7" type="ORF">GCM10007852_00590</name>
</gene>
<dbReference type="Proteomes" id="UP001156601">
    <property type="component" value="Unassembled WGS sequence"/>
</dbReference>
<dbReference type="InterPro" id="IPR029753">
    <property type="entry name" value="D-isomer_DH_CS"/>
</dbReference>
<feature type="domain" description="D-isomer specific 2-hydroxyacid dehydrogenase catalytic" evidence="5">
    <location>
        <begin position="49"/>
        <end position="370"/>
    </location>
</feature>
<feature type="domain" description="D-isomer specific 2-hydroxyacid dehydrogenase NAD-binding" evidence="6">
    <location>
        <begin position="155"/>
        <end position="343"/>
    </location>
</feature>
<dbReference type="InterPro" id="IPR006139">
    <property type="entry name" value="D-isomer_2_OHA_DH_cat_dom"/>
</dbReference>
<dbReference type="PROSITE" id="PS00670">
    <property type="entry name" value="D_2_HYDROXYACID_DH_2"/>
    <property type="match status" value="1"/>
</dbReference>
<sequence>MTSSRLAALLARFKQCNELDTSALDAISEILDAAENRQGAEYASSVTNVAFFDAKPYDKQSFESLEANEFSFRYIQAPLSKETAGLAKGCSVVCIFVNDCCDEDVVKQLVQLGVKCIALRCAGFNNVDLIACKSYNMQVVRVPAYSPHAVAEHAVALMLMLNRQLHRAYLRNRSGQFVLDGLVGFDMFNKKIGVIGTGKIGQCVIDILLGFGCNILAYDTFPSASLQLHERVHYLPMEALLSQADIVTLHAPLTKESQHLINDASISKMKKGAMIINTSRGGLIDSKALIRGLKTQHIGAAGLDVYEEEEGIFFNDISNQVLDDDVLARLMSFNNVVITSHQAFLTQEALSNIAETTLFNLRQYAKGKLNGDLLNSIVSG</sequence>
<dbReference type="RefSeq" id="WP_284215475.1">
    <property type="nucleotide sequence ID" value="NZ_BSOT01000001.1"/>
</dbReference>
<dbReference type="InterPro" id="IPR029752">
    <property type="entry name" value="D-isomer_DH_CS1"/>
</dbReference>
<dbReference type="Pfam" id="PF00389">
    <property type="entry name" value="2-Hacid_dh"/>
    <property type="match status" value="1"/>
</dbReference>
<evidence type="ECO:0000256" key="4">
    <source>
        <dbReference type="RuleBase" id="RU003719"/>
    </source>
</evidence>
<dbReference type="GO" id="GO:0051287">
    <property type="term" value="F:NAD binding"/>
    <property type="evidence" value="ECO:0007669"/>
    <property type="project" value="InterPro"/>
</dbReference>
<dbReference type="InterPro" id="IPR036291">
    <property type="entry name" value="NAD(P)-bd_dom_sf"/>
</dbReference>
<keyword evidence="2 4" id="KW-0560">Oxidoreductase</keyword>
<reference evidence="7" key="1">
    <citation type="journal article" date="2014" name="Int. J. Syst. Evol. Microbiol.">
        <title>Complete genome sequence of Corynebacterium casei LMG S-19264T (=DSM 44701T), isolated from a smear-ripened cheese.</title>
        <authorList>
            <consortium name="US DOE Joint Genome Institute (JGI-PGF)"/>
            <person name="Walter F."/>
            <person name="Albersmeier A."/>
            <person name="Kalinowski J."/>
            <person name="Ruckert C."/>
        </authorList>
    </citation>
    <scope>NUCLEOTIDE SEQUENCE</scope>
    <source>
        <strain evidence="7">NBRC 110023</strain>
    </source>
</reference>
<dbReference type="Pfam" id="PF02826">
    <property type="entry name" value="2-Hacid_dh_C"/>
    <property type="match status" value="1"/>
</dbReference>
<keyword evidence="8" id="KW-1185">Reference proteome</keyword>
<dbReference type="Gene3D" id="3.40.50.720">
    <property type="entry name" value="NAD(P)-binding Rossmann-like Domain"/>
    <property type="match status" value="2"/>
</dbReference>
<evidence type="ECO:0000256" key="1">
    <source>
        <dbReference type="ARBA" id="ARBA00005854"/>
    </source>
</evidence>
<dbReference type="EMBL" id="BSOT01000001">
    <property type="protein sequence ID" value="GLR69151.1"/>
    <property type="molecule type" value="Genomic_DNA"/>
</dbReference>
<comment type="caution">
    <text evidence="7">The sequence shown here is derived from an EMBL/GenBank/DDBJ whole genome shotgun (WGS) entry which is preliminary data.</text>
</comment>
<dbReference type="InterPro" id="IPR058205">
    <property type="entry name" value="D-LDH-like"/>
</dbReference>
<evidence type="ECO:0000256" key="3">
    <source>
        <dbReference type="ARBA" id="ARBA00023027"/>
    </source>
</evidence>
<dbReference type="CDD" id="cd12183">
    <property type="entry name" value="LDH_like_2"/>
    <property type="match status" value="1"/>
</dbReference>
<name>A0AA37WFN1_9ALTE</name>
<evidence type="ECO:0000313" key="8">
    <source>
        <dbReference type="Proteomes" id="UP001156601"/>
    </source>
</evidence>
<evidence type="ECO:0000259" key="6">
    <source>
        <dbReference type="Pfam" id="PF02826"/>
    </source>
</evidence>
<dbReference type="SUPFAM" id="SSF52283">
    <property type="entry name" value="Formate/glycerate dehydrogenase catalytic domain-like"/>
    <property type="match status" value="1"/>
</dbReference>
<dbReference type="PANTHER" id="PTHR43026:SF1">
    <property type="entry name" value="2-HYDROXYACID DEHYDROGENASE HOMOLOG 1-RELATED"/>
    <property type="match status" value="1"/>
</dbReference>
<protein>
    <submittedName>
        <fullName evidence="7">Lactate dehydrogenase</fullName>
    </submittedName>
</protein>
<dbReference type="PANTHER" id="PTHR43026">
    <property type="entry name" value="2-HYDROXYACID DEHYDROGENASE HOMOLOG 1-RELATED"/>
    <property type="match status" value="1"/>
</dbReference>
<dbReference type="InterPro" id="IPR006140">
    <property type="entry name" value="D-isomer_DH_NAD-bd"/>
</dbReference>
<evidence type="ECO:0000313" key="7">
    <source>
        <dbReference type="EMBL" id="GLR69151.1"/>
    </source>
</evidence>
<reference evidence="7" key="2">
    <citation type="submission" date="2023-01" db="EMBL/GenBank/DDBJ databases">
        <title>Draft genome sequence of Agaribacter marinus strain NBRC 110023.</title>
        <authorList>
            <person name="Sun Q."/>
            <person name="Mori K."/>
        </authorList>
    </citation>
    <scope>NUCLEOTIDE SEQUENCE</scope>
    <source>
        <strain evidence="7">NBRC 110023</strain>
    </source>
</reference>
<dbReference type="PROSITE" id="PS00671">
    <property type="entry name" value="D_2_HYDROXYACID_DH_3"/>
    <property type="match status" value="1"/>
</dbReference>
<organism evidence="7 8">
    <name type="scientific">Agaribacter marinus</name>
    <dbReference type="NCBI Taxonomy" id="1431249"/>
    <lineage>
        <taxon>Bacteria</taxon>
        <taxon>Pseudomonadati</taxon>
        <taxon>Pseudomonadota</taxon>
        <taxon>Gammaproteobacteria</taxon>
        <taxon>Alteromonadales</taxon>
        <taxon>Alteromonadaceae</taxon>
        <taxon>Agaribacter</taxon>
    </lineage>
</organism>
<dbReference type="SUPFAM" id="SSF51735">
    <property type="entry name" value="NAD(P)-binding Rossmann-fold domains"/>
    <property type="match status" value="1"/>
</dbReference>
<comment type="similarity">
    <text evidence="1 4">Belongs to the D-isomer specific 2-hydroxyacid dehydrogenase family.</text>
</comment>
<accession>A0AA37WFN1</accession>
<dbReference type="GO" id="GO:0016616">
    <property type="term" value="F:oxidoreductase activity, acting on the CH-OH group of donors, NAD or NADP as acceptor"/>
    <property type="evidence" value="ECO:0007669"/>
    <property type="project" value="InterPro"/>
</dbReference>
<evidence type="ECO:0000259" key="5">
    <source>
        <dbReference type="Pfam" id="PF00389"/>
    </source>
</evidence>
<dbReference type="PROSITE" id="PS00065">
    <property type="entry name" value="D_2_HYDROXYACID_DH_1"/>
    <property type="match status" value="1"/>
</dbReference>
<evidence type="ECO:0000256" key="2">
    <source>
        <dbReference type="ARBA" id="ARBA00023002"/>
    </source>
</evidence>